<keyword evidence="1" id="KW-0235">DNA replication</keyword>
<reference evidence="4" key="1">
    <citation type="journal article" date="2020" name="Nature">
        <title>Giant virus diversity and host interactions through global metagenomics.</title>
        <authorList>
            <person name="Schulz F."/>
            <person name="Roux S."/>
            <person name="Paez-Espino D."/>
            <person name="Jungbluth S."/>
            <person name="Walsh D.A."/>
            <person name="Denef V.J."/>
            <person name="McMahon K.D."/>
            <person name="Konstantinidis K.T."/>
            <person name="Eloe-Fadrosh E.A."/>
            <person name="Kyrpides N.C."/>
            <person name="Woyke T."/>
        </authorList>
    </citation>
    <scope>NUCLEOTIDE SEQUENCE</scope>
    <source>
        <strain evidence="4">GVMAG-M-3300023174-47</strain>
    </source>
</reference>
<dbReference type="Gene3D" id="3.40.50.300">
    <property type="entry name" value="P-loop containing nucleotide triphosphate hydrolases"/>
    <property type="match status" value="1"/>
</dbReference>
<proteinExistence type="predicted"/>
<feature type="compositionally biased region" description="Basic residues" evidence="2">
    <location>
        <begin position="263"/>
        <end position="280"/>
    </location>
</feature>
<name>A0A6C0DNY2_9ZZZZ</name>
<dbReference type="InterPro" id="IPR027417">
    <property type="entry name" value="P-loop_NTPase"/>
</dbReference>
<feature type="compositionally biased region" description="Basic and acidic residues" evidence="2">
    <location>
        <begin position="233"/>
        <end position="262"/>
    </location>
</feature>
<dbReference type="PANTHER" id="PTHR23389:SF6">
    <property type="entry name" value="REPLICATION FACTOR C SUBUNIT 1"/>
    <property type="match status" value="1"/>
</dbReference>
<feature type="region of interest" description="Disordered" evidence="2">
    <location>
        <begin position="233"/>
        <end position="280"/>
    </location>
</feature>
<dbReference type="GO" id="GO:0016887">
    <property type="term" value="F:ATP hydrolysis activity"/>
    <property type="evidence" value="ECO:0007669"/>
    <property type="project" value="InterPro"/>
</dbReference>
<sequence>MYSEVYRPTMLDDVIGYREEKESLRKYLESRNFRKAIMLSGPPGIGKTTLALAAARTYGFDPLEINASRSIRSFEDVEKIKDACRSAVNIHSFIRGETSMKTCVILDEVDGSDPHAQNKIVEWIKDPTRKVPILCTGNELPTIFKRNTEHIETLRCFPPRAMDLQMFFPEHDVSTLMKDCNHDVRRMLHRIQYGESDTIPRFVAPPTGLAVERQFVMRQSMFGLPDPFHEYRGDRLDNEHSLKTSSRYRTDGTRADKPESVPRQKKLAPGKLRKEKKPSE</sequence>
<dbReference type="AlphaFoldDB" id="A0A6C0DNY2"/>
<dbReference type="InterPro" id="IPR003593">
    <property type="entry name" value="AAA+_ATPase"/>
</dbReference>
<dbReference type="EMBL" id="MN739658">
    <property type="protein sequence ID" value="QHT18638.1"/>
    <property type="molecule type" value="Genomic_DNA"/>
</dbReference>
<organism evidence="4">
    <name type="scientific">viral metagenome</name>
    <dbReference type="NCBI Taxonomy" id="1070528"/>
    <lineage>
        <taxon>unclassified sequences</taxon>
        <taxon>metagenomes</taxon>
        <taxon>organismal metagenomes</taxon>
    </lineage>
</organism>
<dbReference type="GO" id="GO:0006260">
    <property type="term" value="P:DNA replication"/>
    <property type="evidence" value="ECO:0007669"/>
    <property type="project" value="UniProtKB-KW"/>
</dbReference>
<dbReference type="InterPro" id="IPR003959">
    <property type="entry name" value="ATPase_AAA_core"/>
</dbReference>
<dbReference type="CDD" id="cd00009">
    <property type="entry name" value="AAA"/>
    <property type="match status" value="1"/>
</dbReference>
<accession>A0A6C0DNY2</accession>
<dbReference type="PANTHER" id="PTHR23389">
    <property type="entry name" value="CHROMOSOME TRANSMISSION FIDELITY FACTOR 18"/>
    <property type="match status" value="1"/>
</dbReference>
<dbReference type="SUPFAM" id="SSF52540">
    <property type="entry name" value="P-loop containing nucleoside triphosphate hydrolases"/>
    <property type="match status" value="1"/>
</dbReference>
<evidence type="ECO:0000313" key="4">
    <source>
        <dbReference type="EMBL" id="QHT18638.1"/>
    </source>
</evidence>
<evidence type="ECO:0000259" key="3">
    <source>
        <dbReference type="SMART" id="SM00382"/>
    </source>
</evidence>
<dbReference type="GO" id="GO:0005524">
    <property type="term" value="F:ATP binding"/>
    <property type="evidence" value="ECO:0007669"/>
    <property type="project" value="InterPro"/>
</dbReference>
<evidence type="ECO:0000256" key="1">
    <source>
        <dbReference type="ARBA" id="ARBA00022705"/>
    </source>
</evidence>
<evidence type="ECO:0000256" key="2">
    <source>
        <dbReference type="SAM" id="MobiDB-lite"/>
    </source>
</evidence>
<dbReference type="Pfam" id="PF00004">
    <property type="entry name" value="AAA"/>
    <property type="match status" value="1"/>
</dbReference>
<feature type="domain" description="AAA+ ATPase" evidence="3">
    <location>
        <begin position="33"/>
        <end position="157"/>
    </location>
</feature>
<dbReference type="SMART" id="SM00382">
    <property type="entry name" value="AAA"/>
    <property type="match status" value="1"/>
</dbReference>
<protein>
    <recommendedName>
        <fullName evidence="3">AAA+ ATPase domain-containing protein</fullName>
    </recommendedName>
</protein>